<sequence>MVISITVYAFITFFINLVTTQELAVTYITIHISSYKKYYSYRDNMYATEKQLKEEIIKNHGYVDPKYLLMTKISSFGKGKTLIKEEQKYRNIYTGKFLTPTPQLIIEEFYIRKRLIYKCNRKIFTSYNKALDYVLNEKTNNPLKYTRKPNFPILPPLENINWSKENIYCRKFWMKLWNYCDFYCYSRNNFTVMKEKFLIELSYYRQKFGVNKLVECKNLSTVALNYLKKIIPLNSKVDLRKFENVGISSLGKAPLIINHWFGEHKLYNQNTRFGSPETRHFTAMVWIKANKVGIGIIRQSNKIFVKIVYDRNVIMPSQFEKNALKKVNG</sequence>
<feature type="domain" description="SCP" evidence="1">
    <location>
        <begin position="203"/>
        <end position="304"/>
    </location>
</feature>
<feature type="domain" description="DUF7381" evidence="2">
    <location>
        <begin position="19"/>
        <end position="135"/>
    </location>
</feature>
<dbReference type="Pfam" id="PF24100">
    <property type="entry name" value="DUF7381"/>
    <property type="match status" value="1"/>
</dbReference>
<dbReference type="WBParaSite" id="SVE_0886400.1">
    <property type="protein sequence ID" value="SVE_0886400.1"/>
    <property type="gene ID" value="SVE_0886400"/>
</dbReference>
<evidence type="ECO:0000313" key="4">
    <source>
        <dbReference type="WBParaSite" id="SVE_0886400.1"/>
    </source>
</evidence>
<dbReference type="Pfam" id="PF00188">
    <property type="entry name" value="CAP"/>
    <property type="match status" value="1"/>
</dbReference>
<reference evidence="4" key="2">
    <citation type="submission" date="2015-08" db="UniProtKB">
        <authorList>
            <consortium name="WormBaseParasite"/>
        </authorList>
    </citation>
    <scope>IDENTIFICATION</scope>
</reference>
<dbReference type="Proteomes" id="UP000035680">
    <property type="component" value="Unassembled WGS sequence"/>
</dbReference>
<dbReference type="Gene3D" id="3.40.33.10">
    <property type="entry name" value="CAP"/>
    <property type="match status" value="1"/>
</dbReference>
<dbReference type="AlphaFoldDB" id="A0A0K0FIZ1"/>
<reference evidence="3" key="1">
    <citation type="submission" date="2014-07" db="EMBL/GenBank/DDBJ databases">
        <authorList>
            <person name="Martin A.A"/>
            <person name="De Silva N."/>
        </authorList>
    </citation>
    <scope>NUCLEOTIDE SEQUENCE</scope>
</reference>
<dbReference type="InterPro" id="IPR014044">
    <property type="entry name" value="CAP_dom"/>
</dbReference>
<organism evidence="3 4">
    <name type="scientific">Strongyloides venezuelensis</name>
    <name type="common">Threadworm</name>
    <dbReference type="NCBI Taxonomy" id="75913"/>
    <lineage>
        <taxon>Eukaryota</taxon>
        <taxon>Metazoa</taxon>
        <taxon>Ecdysozoa</taxon>
        <taxon>Nematoda</taxon>
        <taxon>Chromadorea</taxon>
        <taxon>Rhabditida</taxon>
        <taxon>Tylenchina</taxon>
        <taxon>Panagrolaimomorpha</taxon>
        <taxon>Strongyloidoidea</taxon>
        <taxon>Strongyloididae</taxon>
        <taxon>Strongyloides</taxon>
    </lineage>
</organism>
<protein>
    <submittedName>
        <fullName evidence="4">SCP domain-containing protein</fullName>
    </submittedName>
</protein>
<keyword evidence="3" id="KW-1185">Reference proteome</keyword>
<evidence type="ECO:0000259" key="1">
    <source>
        <dbReference type="Pfam" id="PF00188"/>
    </source>
</evidence>
<name>A0A0K0FIZ1_STRVS</name>
<dbReference type="InterPro" id="IPR055805">
    <property type="entry name" value="DUF7381"/>
</dbReference>
<evidence type="ECO:0000259" key="2">
    <source>
        <dbReference type="Pfam" id="PF24100"/>
    </source>
</evidence>
<dbReference type="SUPFAM" id="SSF55797">
    <property type="entry name" value="PR-1-like"/>
    <property type="match status" value="1"/>
</dbReference>
<dbReference type="InterPro" id="IPR035940">
    <property type="entry name" value="CAP_sf"/>
</dbReference>
<proteinExistence type="predicted"/>
<evidence type="ECO:0000313" key="3">
    <source>
        <dbReference type="Proteomes" id="UP000035680"/>
    </source>
</evidence>
<accession>A0A0K0FIZ1</accession>